<evidence type="ECO:0000256" key="1">
    <source>
        <dbReference type="ARBA" id="ARBA00022468"/>
    </source>
</evidence>
<sequence>MWVKPEELLVAGGGFWDTEVANTYFLLQQRKGTGGGGGGGARVGGLAGLLVGTLDSVFDTKPPPFRILHQTPSSELYYVVAVSVKKSEIESHWAWLERNLMSVLATFDTEEDITDFVRCKIESLVANSQMADPHNTPDPDSETFRAVSYKFRKLFNMPEGEKLVNYYSCSYWHNRLPRQGWLYLSVNYMCFYSFLLGKETRVIVRWRDVTRLDCTNALIFPDSVCVSTRDHQHYFSMLLRKKETYELMEQLANMAMKQLINDEEFSEDKDLLLKVSKRVPKKASFLKRDLDARAHSDMYRSKFRLPLTEKLDGSTPCALWAPYSKTYVSGTLYVSSNYICFDSKIANLVSVVCPLREVVSVEQMDSVRGNSSVKQALFVCTSQTPSPSPAATPAGTPSPASSSTVANNTFLFVDVGDRDFVINKLSEMLGKTIPAKYALPDNLIVGSMSRSSSICEEGRSESVSLNSLSLSSGTDNNGLEPPTPDSAASPPTTVPLRTLYHEPEEGVEEEEAERQGEAAWERHWREYGRGVTVYRTVDTLRLVLQGLPGSVRREVWMIFSGAINEQATNPGYYEGAVVAGLRRGGPANEEIERDLHRSLPEHPAFQSDTGISALRRVLCAYAWRNPAIGYCQAMNIVASVLLVYCSEEEAFWLLAALSERLLPDYYNTRVVGALVDQGVLEDLILDHMPDLHHNLSSLGIISLISLSWFLTLFLSVMPFESAVHVVDCFFYDGARVVFMVALAILHANRTTLESKWTEQRFIGSRISREKMLQQAEIVKRRGVGECQDEGEAMMVLGEYLASVRAPRSRYARLSSQAKETSTIQEVNITDILEAAYTEFGFITNAAIERLRIKHRLRVVQVLEDTVMRNTLRTVGPDCMLSDDDLKELVVYVRGEQLLGSEDKEMRQRAASGSSSWGGTPLSQEGYALSYDTFSTLFLAVTPWGRGDRAPALVTSTFNLLDVDGTHMLSFRAVAWLLGVVCGNDLARKLRLLYYLHLAFPPSLEEIDRSQADQESAEVQEEEAVEAEEYFDCVGDGMKHNTPVFLDTTDETDGPPPKPEYCDQLTGQATIHRRDYRRYEQHFLPTMNQEQFINMWRTVYSFFALDTEQEIFTSLSRVGTLLLQIGEVGRKVRNGSIGQSLKREDILREQQPSSQSSTQVKEADEDPLGMRLKEEGAESDSRSNSEKASCEMGCEAENKCKAEKVNDNRASSEAKCKGTQSNSGGGCRGQNFDGPDCMGPYCMKGNHEVGSSNLRCKSDIYNNPSCSDSTSSSPGCKGDVTQHKEAIGPEWSVSFEQFLANVANEERLAEFFERPVSVAEEVRKLREKCTLNSSLPSSPT</sequence>
<evidence type="ECO:0000256" key="2">
    <source>
        <dbReference type="ARBA" id="ARBA00022737"/>
    </source>
</evidence>
<evidence type="ECO:0000256" key="3">
    <source>
        <dbReference type="SAM" id="MobiDB-lite"/>
    </source>
</evidence>
<feature type="region of interest" description="Disordered" evidence="3">
    <location>
        <begin position="1142"/>
        <end position="1185"/>
    </location>
</feature>
<evidence type="ECO:0000313" key="5">
    <source>
        <dbReference type="EMBL" id="KAK3873250.1"/>
    </source>
</evidence>
<dbReference type="InterPro" id="IPR000195">
    <property type="entry name" value="Rab-GAP-TBC_dom"/>
</dbReference>
<dbReference type="PANTHER" id="PTHR47666">
    <property type="entry name" value="PROTEIN VASCULAR ASSOCIATED DEATH 1, CHLOROPLASTIC"/>
    <property type="match status" value="1"/>
</dbReference>
<evidence type="ECO:0000259" key="4">
    <source>
        <dbReference type="PROSITE" id="PS50086"/>
    </source>
</evidence>
<dbReference type="InterPro" id="IPR004182">
    <property type="entry name" value="GRAM"/>
</dbReference>
<dbReference type="SMART" id="SM00164">
    <property type="entry name" value="TBC"/>
    <property type="match status" value="1"/>
</dbReference>
<keyword evidence="2" id="KW-0677">Repeat</keyword>
<organism evidence="5 6">
    <name type="scientific">Petrolisthes cinctipes</name>
    <name type="common">Flat porcelain crab</name>
    <dbReference type="NCBI Taxonomy" id="88211"/>
    <lineage>
        <taxon>Eukaryota</taxon>
        <taxon>Metazoa</taxon>
        <taxon>Ecdysozoa</taxon>
        <taxon>Arthropoda</taxon>
        <taxon>Crustacea</taxon>
        <taxon>Multicrustacea</taxon>
        <taxon>Malacostraca</taxon>
        <taxon>Eumalacostraca</taxon>
        <taxon>Eucarida</taxon>
        <taxon>Decapoda</taxon>
        <taxon>Pleocyemata</taxon>
        <taxon>Anomura</taxon>
        <taxon>Galatheoidea</taxon>
        <taxon>Porcellanidae</taxon>
        <taxon>Petrolisthes</taxon>
    </lineage>
</organism>
<dbReference type="PANTHER" id="PTHR47666:SF1">
    <property type="entry name" value="PROTEIN VASCULAR ASSOCIATED DEATH 1, CHLOROPLASTIC"/>
    <property type="match status" value="1"/>
</dbReference>
<keyword evidence="1" id="KW-0343">GTPase activation</keyword>
<dbReference type="FunFam" id="2.30.29.30:FF:000013">
    <property type="entry name" value="Putative TBC1 domain family member 8B"/>
    <property type="match status" value="1"/>
</dbReference>
<protein>
    <recommendedName>
        <fullName evidence="4">Rab-GAP TBC domain-containing protein</fullName>
    </recommendedName>
</protein>
<feature type="region of interest" description="Disordered" evidence="3">
    <location>
        <begin position="384"/>
        <end position="403"/>
    </location>
</feature>
<dbReference type="Pfam" id="PF00566">
    <property type="entry name" value="RabGAP-TBC"/>
    <property type="match status" value="1"/>
</dbReference>
<dbReference type="InterPro" id="IPR035969">
    <property type="entry name" value="Rab-GAP_TBC_sf"/>
</dbReference>
<name>A0AAE1KJE4_PETCI</name>
<dbReference type="GO" id="GO:0003008">
    <property type="term" value="P:system process"/>
    <property type="evidence" value="ECO:0007669"/>
    <property type="project" value="UniProtKB-ARBA"/>
</dbReference>
<evidence type="ECO:0000313" key="6">
    <source>
        <dbReference type="Proteomes" id="UP001286313"/>
    </source>
</evidence>
<dbReference type="Gene3D" id="1.10.8.270">
    <property type="entry name" value="putative rabgap domain of human tbc1 domain family member 14 like domains"/>
    <property type="match status" value="1"/>
</dbReference>
<dbReference type="SMART" id="SM00568">
    <property type="entry name" value="GRAM"/>
    <property type="match status" value="2"/>
</dbReference>
<reference evidence="5" key="1">
    <citation type="submission" date="2023-10" db="EMBL/GenBank/DDBJ databases">
        <title>Genome assemblies of two species of porcelain crab, Petrolisthes cinctipes and Petrolisthes manimaculis (Anomura: Porcellanidae).</title>
        <authorList>
            <person name="Angst P."/>
        </authorList>
    </citation>
    <scope>NUCLEOTIDE SEQUENCE</scope>
    <source>
        <strain evidence="5">PB745_01</strain>
        <tissue evidence="5">Gill</tissue>
    </source>
</reference>
<dbReference type="Gene3D" id="2.30.29.30">
    <property type="entry name" value="Pleckstrin-homology domain (PH domain)/Phosphotyrosine-binding domain (PTB)"/>
    <property type="match status" value="2"/>
</dbReference>
<dbReference type="SUPFAM" id="SSF47923">
    <property type="entry name" value="Ypt/Rab-GAP domain of gyp1p"/>
    <property type="match status" value="2"/>
</dbReference>
<feature type="compositionally biased region" description="Polar residues" evidence="3">
    <location>
        <begin position="1149"/>
        <end position="1159"/>
    </location>
</feature>
<dbReference type="EMBL" id="JAWQEG010002243">
    <property type="protein sequence ID" value="KAK3873250.1"/>
    <property type="molecule type" value="Genomic_DNA"/>
</dbReference>
<gene>
    <name evidence="5" type="ORF">Pcinc_021723</name>
</gene>
<proteinExistence type="predicted"/>
<comment type="caution">
    <text evidence="5">The sequence shown here is derived from an EMBL/GenBank/DDBJ whole genome shotgun (WGS) entry which is preliminary data.</text>
</comment>
<dbReference type="PROSITE" id="PS50086">
    <property type="entry name" value="TBC_RABGAP"/>
    <property type="match status" value="1"/>
</dbReference>
<dbReference type="Pfam" id="PF02893">
    <property type="entry name" value="GRAM"/>
    <property type="match status" value="2"/>
</dbReference>
<feature type="region of interest" description="Disordered" evidence="3">
    <location>
        <begin position="465"/>
        <end position="495"/>
    </location>
</feature>
<dbReference type="Gene3D" id="1.10.472.80">
    <property type="entry name" value="Ypt/Rab-GAP domain of gyp1p, domain 3"/>
    <property type="match status" value="1"/>
</dbReference>
<feature type="compositionally biased region" description="Basic and acidic residues" evidence="3">
    <location>
        <begin position="1170"/>
        <end position="1185"/>
    </location>
</feature>
<keyword evidence="6" id="KW-1185">Reference proteome</keyword>
<dbReference type="Proteomes" id="UP001286313">
    <property type="component" value="Unassembled WGS sequence"/>
</dbReference>
<dbReference type="InterPro" id="IPR036014">
    <property type="entry name" value="TCB1D9/TCB1D9B_PH-GRAM1"/>
</dbReference>
<feature type="domain" description="Rab-GAP TBC" evidence="4">
    <location>
        <begin position="546"/>
        <end position="733"/>
    </location>
</feature>
<dbReference type="GO" id="GO:0005096">
    <property type="term" value="F:GTPase activator activity"/>
    <property type="evidence" value="ECO:0007669"/>
    <property type="project" value="UniProtKB-KW"/>
</dbReference>
<feature type="compositionally biased region" description="Low complexity" evidence="3">
    <location>
        <begin position="485"/>
        <end position="495"/>
    </location>
</feature>
<accession>A0AAE1KJE4</accession>
<dbReference type="InterPro" id="IPR011993">
    <property type="entry name" value="PH-like_dom_sf"/>
</dbReference>
<dbReference type="CDD" id="cd13351">
    <property type="entry name" value="PH-GRAM1_TCB1D9_TCB1D9B"/>
    <property type="match status" value="1"/>
</dbReference>
<dbReference type="FunFam" id="1.10.8.270:FF:000002">
    <property type="entry name" value="TBC1 domain family member 9B"/>
    <property type="match status" value="1"/>
</dbReference>